<dbReference type="eggNOG" id="COG3934">
    <property type="taxonomic scope" value="Bacteria"/>
</dbReference>
<dbReference type="InterPro" id="IPR017853">
    <property type="entry name" value="GH"/>
</dbReference>
<evidence type="ECO:0000313" key="1">
    <source>
        <dbReference type="EMBL" id="KFI55446.1"/>
    </source>
</evidence>
<name>A0A087A9J6_9BIFI</name>
<keyword evidence="1" id="KW-0378">Hydrolase</keyword>
<dbReference type="Proteomes" id="UP000029072">
    <property type="component" value="Unassembled WGS sequence"/>
</dbReference>
<proteinExistence type="predicted"/>
<dbReference type="STRING" id="1437609.BCAL_0703"/>
<reference evidence="1 2" key="1">
    <citation type="submission" date="2014-03" db="EMBL/GenBank/DDBJ databases">
        <title>Genomics of Bifidobacteria.</title>
        <authorList>
            <person name="Ventura M."/>
            <person name="Milani C."/>
            <person name="Lugli G.A."/>
        </authorList>
    </citation>
    <scope>NUCLEOTIDE SEQUENCE [LARGE SCALE GENOMIC DNA]</scope>
    <source>
        <strain evidence="1 2">DSM 23973</strain>
    </source>
</reference>
<dbReference type="AlphaFoldDB" id="A0A087A9J6"/>
<gene>
    <name evidence="1" type="ORF">BCAL_0703</name>
</gene>
<dbReference type="SUPFAM" id="SSF51445">
    <property type="entry name" value="(Trans)glycosidases"/>
    <property type="match status" value="1"/>
</dbReference>
<sequence length="431" mass="47273">MRFGVNYTPSGEWFYAWLDPKWDAVERDMRQIAGIGADHVRIFPLWTLLQPNRTWINPKALDDLHRMVEIGGDAGLDVYVDVVQGHLSSFDFVPSWLVSWHETSMFADDKAIEAQCRLVEAIYERLSDVKAFAGLTLGNECNQFTDATHPRRMHATADETGAWLDRLIGSVGERAHRDGRVILHSENDAVWYADGHAFRPAYASCKGDMTTVHSWVFNGTAQHYGPMSFASTHHAAYLTELSKAFATDAHRPVWVQEIGAPGNVVAPEDAPAFARESITAIEECPDVFGITWWCSHRIPKTFQDFPFFEHELGLFDVDGSLTDVGVAFRDAIADSRGRMAASPRTNAIAVPVDAVGDPLVRAAFAPGGSVFDAWMSMEEQGERPCIITSATADDAQALAARGITHVTRVEAVAGDAYSAVSDPAFAGKGGD</sequence>
<dbReference type="GO" id="GO:0016787">
    <property type="term" value="F:hydrolase activity"/>
    <property type="evidence" value="ECO:0007669"/>
    <property type="project" value="UniProtKB-KW"/>
</dbReference>
<evidence type="ECO:0000313" key="2">
    <source>
        <dbReference type="Proteomes" id="UP000029072"/>
    </source>
</evidence>
<organism evidence="1 2">
    <name type="scientific">Bifidobacterium callitrichos DSM 23973</name>
    <dbReference type="NCBI Taxonomy" id="1437609"/>
    <lineage>
        <taxon>Bacteria</taxon>
        <taxon>Bacillati</taxon>
        <taxon>Actinomycetota</taxon>
        <taxon>Actinomycetes</taxon>
        <taxon>Bifidobacteriales</taxon>
        <taxon>Bifidobacteriaceae</taxon>
        <taxon>Bifidobacterium</taxon>
    </lineage>
</organism>
<dbReference type="RefSeq" id="WP_043167037.1">
    <property type="nucleotide sequence ID" value="NZ_JDUV01000019.1"/>
</dbReference>
<comment type="caution">
    <text evidence="1">The sequence shown here is derived from an EMBL/GenBank/DDBJ whole genome shotgun (WGS) entry which is preliminary data.</text>
</comment>
<protein>
    <submittedName>
        <fullName evidence="1">Glycosyl hydrolase</fullName>
    </submittedName>
</protein>
<dbReference type="Gene3D" id="3.20.20.80">
    <property type="entry name" value="Glycosidases"/>
    <property type="match status" value="1"/>
</dbReference>
<accession>A0A087A9J6</accession>
<dbReference type="OrthoDB" id="110211at2"/>
<dbReference type="EMBL" id="JGYS01000005">
    <property type="protein sequence ID" value="KFI55446.1"/>
    <property type="molecule type" value="Genomic_DNA"/>
</dbReference>